<sequence length="696" mass="79919">MLTHIVKRDGSIQKFDRTKIESAIFKAAKAVGGSDRTIAKRLTDEVVKILEEKYIDSVPTVENVQDVVEKVLIENGHAKTAKAYILYRKQHQDMREFRKVFLDIEETVDNYIGRNDWRINENSNMGFSLQGLNNHISSAVISKYWLSKIYPEEVRNAHLTGDFHIHDLGLLSVYCCGWDLRDLLLSGFTGVKGKVASKPPKHFRSALGQIVNFFYTLQGEAAGAQALSNFDTYLAPFIYYDGLSYREVKQAMQEFIFNLNVPTRVGFQTPFVNITLDLVPPEIIAKEPAIVGGKFMDKTYGEFQREMDMLNMAFAEVMMEGDANGRIFTFPIPTYNITKEFDWESPVVDKIMEMTAKYGLPYFSNFINSDMKPEDVRSMCCRLRLDNRELRKRGGGLFGANPLTGSIGVVTINMPRIGYLSKSEDEFFERLSRLMDIAKTSLEIKRKVLERMTREGLYPYARFYLRDVYERFGAYWQNHFNTIGLVGMNEALENFMGCGIEDPEGRNFALKVLDFMREKLTEYQEETGELYNLEATPAEGASYRLAKKDRELFGEKIITCGKDEPYYTNSTQLPVDFTDDVFAALDHQEELQCKYTGGTVFHMFLGEKIDKATCKALVKKIAENYRIPYYTLTPTFSVCEDHGYITGEHFECPSCGKECEVYSRIVGYYRPVQCWNNGKKAEFADRKEYKIYAVNI</sequence>
<dbReference type="PROSITE" id="PS51161">
    <property type="entry name" value="ATP_CONE"/>
    <property type="match status" value="1"/>
</dbReference>
<dbReference type="AlphaFoldDB" id="A0A140LBR2"/>
<dbReference type="EC" id="1.17.4.2" evidence="5"/>
<dbReference type="PANTHER" id="PTHR21075:SF0">
    <property type="entry name" value="ANAEROBIC RIBONUCLEOSIDE-TRIPHOSPHATE REDUCTASE"/>
    <property type="match status" value="1"/>
</dbReference>
<dbReference type="PATRIC" id="fig|520764.3.peg.823"/>
<keyword evidence="2 3" id="KW-0067">ATP-binding</keyword>
<dbReference type="CDD" id="cd01675">
    <property type="entry name" value="RNR_III"/>
    <property type="match status" value="1"/>
</dbReference>
<protein>
    <submittedName>
        <fullName evidence="5">Anaerobic ribonucleoside-triphosphate reductase</fullName>
        <ecNumber evidence="5">1.17.4.2</ecNumber>
    </submittedName>
</protein>
<dbReference type="GO" id="GO:0008998">
    <property type="term" value="F:ribonucleoside-triphosphate reductase (thioredoxin) activity"/>
    <property type="evidence" value="ECO:0007669"/>
    <property type="project" value="UniProtKB-EC"/>
</dbReference>
<keyword evidence="1 3" id="KW-0547">Nucleotide-binding</keyword>
<dbReference type="GO" id="GO:0031250">
    <property type="term" value="C:anaerobic ribonucleoside-triphosphate reductase complex"/>
    <property type="evidence" value="ECO:0007669"/>
    <property type="project" value="TreeGrafter"/>
</dbReference>
<dbReference type="GO" id="GO:0004748">
    <property type="term" value="F:ribonucleoside-diphosphate reductase activity, thioredoxin disulfide as acceptor"/>
    <property type="evidence" value="ECO:0007669"/>
    <property type="project" value="TreeGrafter"/>
</dbReference>
<evidence type="ECO:0000256" key="3">
    <source>
        <dbReference type="PROSITE-ProRule" id="PRU00492"/>
    </source>
</evidence>
<keyword evidence="5" id="KW-0560">Oxidoreductase</keyword>
<evidence type="ECO:0000313" key="6">
    <source>
        <dbReference type="Proteomes" id="UP000070427"/>
    </source>
</evidence>
<proteinExistence type="predicted"/>
<gene>
    <name evidence="5" type="primary">nrdD_1</name>
    <name evidence="5" type="ORF">AN618_07950</name>
</gene>
<dbReference type="NCBIfam" id="NF006126">
    <property type="entry name" value="PRK08270.1"/>
    <property type="match status" value="1"/>
</dbReference>
<reference evidence="5 6" key="1">
    <citation type="submission" date="2015-12" db="EMBL/GenBank/DDBJ databases">
        <title>Draft genome sequnece of Fervidicola ferrireducens strain Y170.</title>
        <authorList>
            <person name="Patel B.K."/>
        </authorList>
    </citation>
    <scope>NUCLEOTIDE SEQUENCE [LARGE SCALE GENOMIC DNA]</scope>
    <source>
        <strain evidence="5 6">Y170</strain>
    </source>
</reference>
<evidence type="ECO:0000256" key="1">
    <source>
        <dbReference type="ARBA" id="ARBA00022741"/>
    </source>
</evidence>
<dbReference type="Proteomes" id="UP000070427">
    <property type="component" value="Unassembled WGS sequence"/>
</dbReference>
<feature type="domain" description="ATP-cone" evidence="4">
    <location>
        <begin position="3"/>
        <end position="95"/>
    </location>
</feature>
<dbReference type="SUPFAM" id="SSF51998">
    <property type="entry name" value="PFL-like glycyl radical enzymes"/>
    <property type="match status" value="1"/>
</dbReference>
<dbReference type="InParanoid" id="A0A140LBR2"/>
<dbReference type="InterPro" id="IPR012833">
    <property type="entry name" value="NrdD"/>
</dbReference>
<dbReference type="RefSeq" id="WP_066352351.1">
    <property type="nucleotide sequence ID" value="NZ_LOED01000006.1"/>
</dbReference>
<dbReference type="EMBL" id="LOED01000006">
    <property type="protein sequence ID" value="KXG77987.1"/>
    <property type="molecule type" value="Genomic_DNA"/>
</dbReference>
<dbReference type="PANTHER" id="PTHR21075">
    <property type="entry name" value="ANAEROBIC RIBONUCLEOSIDE-TRIPHOSPHATE REDUCTASE"/>
    <property type="match status" value="1"/>
</dbReference>
<dbReference type="Pfam" id="PF03477">
    <property type="entry name" value="ATP-cone"/>
    <property type="match status" value="1"/>
</dbReference>
<organism evidence="5 6">
    <name type="scientific">Fervidicola ferrireducens</name>
    <dbReference type="NCBI Taxonomy" id="520764"/>
    <lineage>
        <taxon>Bacteria</taxon>
        <taxon>Bacillati</taxon>
        <taxon>Bacillota</taxon>
        <taxon>Clostridia</taxon>
        <taxon>Thermosediminibacterales</taxon>
        <taxon>Thermosediminibacteraceae</taxon>
        <taxon>Fervidicola</taxon>
    </lineage>
</organism>
<dbReference type="GO" id="GO:0009265">
    <property type="term" value="P:2'-deoxyribonucleotide biosynthetic process"/>
    <property type="evidence" value="ECO:0007669"/>
    <property type="project" value="TreeGrafter"/>
</dbReference>
<dbReference type="NCBIfam" id="TIGR02487">
    <property type="entry name" value="NrdD"/>
    <property type="match status" value="1"/>
</dbReference>
<dbReference type="InterPro" id="IPR005144">
    <property type="entry name" value="ATP-cone_dom"/>
</dbReference>
<keyword evidence="6" id="KW-1185">Reference proteome</keyword>
<dbReference type="GO" id="GO:0005524">
    <property type="term" value="F:ATP binding"/>
    <property type="evidence" value="ECO:0007669"/>
    <property type="project" value="UniProtKB-UniRule"/>
</dbReference>
<accession>A0A140LBR2</accession>
<evidence type="ECO:0000256" key="2">
    <source>
        <dbReference type="ARBA" id="ARBA00022840"/>
    </source>
</evidence>
<dbReference type="Gene3D" id="3.20.70.20">
    <property type="match status" value="1"/>
</dbReference>
<comment type="caution">
    <text evidence="5">The sequence shown here is derived from an EMBL/GenBank/DDBJ whole genome shotgun (WGS) entry which is preliminary data.</text>
</comment>
<name>A0A140LBR2_9FIRM</name>
<dbReference type="STRING" id="520764.AN618_07950"/>
<dbReference type="GO" id="GO:0006260">
    <property type="term" value="P:DNA replication"/>
    <property type="evidence" value="ECO:0007669"/>
    <property type="project" value="InterPro"/>
</dbReference>
<dbReference type="OrthoDB" id="9804622at2"/>
<dbReference type="Pfam" id="PF13597">
    <property type="entry name" value="NRDD"/>
    <property type="match status" value="1"/>
</dbReference>
<evidence type="ECO:0000313" key="5">
    <source>
        <dbReference type="EMBL" id="KXG77987.1"/>
    </source>
</evidence>
<evidence type="ECO:0000259" key="4">
    <source>
        <dbReference type="PROSITE" id="PS51161"/>
    </source>
</evidence>